<sequence length="79" mass="9130">MKKISKEAYQNLFSSGRNPRSANLNLLVEKFYRRTCFFYEIELIEGISHADLPGFNLVLFGQVSPYTIKHLLKCLRCSA</sequence>
<keyword evidence="2" id="KW-1185">Reference proteome</keyword>
<gene>
    <name evidence="1" type="ORF">EL17_18725</name>
</gene>
<comment type="caution">
    <text evidence="1">The sequence shown here is derived from an EMBL/GenBank/DDBJ whole genome shotgun (WGS) entry which is preliminary data.</text>
</comment>
<name>A0A074KQL6_9BACT</name>
<dbReference type="Proteomes" id="UP000027821">
    <property type="component" value="Unassembled WGS sequence"/>
</dbReference>
<accession>A0A074KQL6</accession>
<reference evidence="1 2" key="1">
    <citation type="submission" date="2014-04" db="EMBL/GenBank/DDBJ databases">
        <title>Characterization and application of a salt tolerant electro-active bacterium.</title>
        <authorList>
            <person name="Yang L."/>
            <person name="Wei S."/>
            <person name="Tay Q.X.M."/>
        </authorList>
    </citation>
    <scope>NUCLEOTIDE SEQUENCE [LARGE SCALE GENOMIC DNA]</scope>
    <source>
        <strain evidence="1 2">LY1</strain>
    </source>
</reference>
<evidence type="ECO:0000313" key="2">
    <source>
        <dbReference type="Proteomes" id="UP000027821"/>
    </source>
</evidence>
<dbReference type="RefSeq" id="WP_035077915.1">
    <property type="nucleotide sequence ID" value="NZ_JMIH01000026.1"/>
</dbReference>
<dbReference type="EMBL" id="JMIH01000026">
    <property type="protein sequence ID" value="KEO72236.1"/>
    <property type="molecule type" value="Genomic_DNA"/>
</dbReference>
<protein>
    <submittedName>
        <fullName evidence="1">Uncharacterized protein</fullName>
    </submittedName>
</protein>
<organism evidence="1 2">
    <name type="scientific">Anditalea andensis</name>
    <dbReference type="NCBI Taxonomy" id="1048983"/>
    <lineage>
        <taxon>Bacteria</taxon>
        <taxon>Pseudomonadati</taxon>
        <taxon>Bacteroidota</taxon>
        <taxon>Cytophagia</taxon>
        <taxon>Cytophagales</taxon>
        <taxon>Cytophagaceae</taxon>
        <taxon>Anditalea</taxon>
    </lineage>
</organism>
<dbReference type="AlphaFoldDB" id="A0A074KQL6"/>
<evidence type="ECO:0000313" key="1">
    <source>
        <dbReference type="EMBL" id="KEO72236.1"/>
    </source>
</evidence>
<dbReference type="STRING" id="1048983.EL17_18725"/>
<dbReference type="OrthoDB" id="960108at2"/>
<proteinExistence type="predicted"/>